<dbReference type="Ensembl" id="ENSGMOT00000074374.1">
    <property type="protein sequence ID" value="ENSGMOP00000065024.1"/>
    <property type="gene ID" value="ENSGMOG00000026236.1"/>
</dbReference>
<evidence type="ECO:0000313" key="3">
    <source>
        <dbReference type="Proteomes" id="UP000694546"/>
    </source>
</evidence>
<evidence type="ECO:0000313" key="2">
    <source>
        <dbReference type="Ensembl" id="ENSGMOP00000065024.1"/>
    </source>
</evidence>
<dbReference type="AlphaFoldDB" id="A0A8C5FVW2"/>
<feature type="signal peptide" evidence="1">
    <location>
        <begin position="1"/>
        <end position="23"/>
    </location>
</feature>
<sequence length="81" mass="9035">EPISWSKMSLLLICSLGTSICCSHRWLICTLAVRFFQNSLNAELRIKSVGLFSVRGISIQFQPQHTLVGHWLSSSANSPKC</sequence>
<organism evidence="2 3">
    <name type="scientific">Gadus morhua</name>
    <name type="common">Atlantic cod</name>
    <dbReference type="NCBI Taxonomy" id="8049"/>
    <lineage>
        <taxon>Eukaryota</taxon>
        <taxon>Metazoa</taxon>
        <taxon>Chordata</taxon>
        <taxon>Craniata</taxon>
        <taxon>Vertebrata</taxon>
        <taxon>Euteleostomi</taxon>
        <taxon>Actinopterygii</taxon>
        <taxon>Neopterygii</taxon>
        <taxon>Teleostei</taxon>
        <taxon>Neoteleostei</taxon>
        <taxon>Acanthomorphata</taxon>
        <taxon>Zeiogadaria</taxon>
        <taxon>Gadariae</taxon>
        <taxon>Gadiformes</taxon>
        <taxon>Gadoidei</taxon>
        <taxon>Gadidae</taxon>
        <taxon>Gadus</taxon>
    </lineage>
</organism>
<dbReference type="Proteomes" id="UP000694546">
    <property type="component" value="Chromosome 16"/>
</dbReference>
<evidence type="ECO:0000256" key="1">
    <source>
        <dbReference type="SAM" id="SignalP"/>
    </source>
</evidence>
<dbReference type="GeneTree" id="ENSGT00940000177552"/>
<reference evidence="2" key="1">
    <citation type="submission" date="2025-08" db="UniProtKB">
        <authorList>
            <consortium name="Ensembl"/>
        </authorList>
    </citation>
    <scope>IDENTIFICATION</scope>
</reference>
<protein>
    <submittedName>
        <fullName evidence="2">Uncharacterized protein</fullName>
    </submittedName>
</protein>
<accession>A0A8C5FVW2</accession>
<keyword evidence="1" id="KW-0732">Signal</keyword>
<feature type="chain" id="PRO_5034184837" evidence="1">
    <location>
        <begin position="24"/>
        <end position="81"/>
    </location>
</feature>
<reference evidence="2" key="2">
    <citation type="submission" date="2025-09" db="UniProtKB">
        <authorList>
            <consortium name="Ensembl"/>
        </authorList>
    </citation>
    <scope>IDENTIFICATION</scope>
</reference>
<keyword evidence="3" id="KW-1185">Reference proteome</keyword>
<proteinExistence type="predicted"/>
<name>A0A8C5FVW2_GADMO</name>